<dbReference type="PANTHER" id="PTHR45528">
    <property type="entry name" value="SENSOR HISTIDINE KINASE CPXA"/>
    <property type="match status" value="1"/>
</dbReference>
<dbReference type="InterPro" id="IPR003594">
    <property type="entry name" value="HATPase_dom"/>
</dbReference>
<evidence type="ECO:0000259" key="15">
    <source>
        <dbReference type="PROSITE" id="PS50109"/>
    </source>
</evidence>
<evidence type="ECO:0000256" key="5">
    <source>
        <dbReference type="ARBA" id="ARBA00022553"/>
    </source>
</evidence>
<dbReference type="SMART" id="SM00388">
    <property type="entry name" value="HisKA"/>
    <property type="match status" value="1"/>
</dbReference>
<dbReference type="CDD" id="cd06225">
    <property type="entry name" value="HAMP"/>
    <property type="match status" value="1"/>
</dbReference>
<dbReference type="InterPro" id="IPR003660">
    <property type="entry name" value="HAMP_dom"/>
</dbReference>
<protein>
    <recommendedName>
        <fullName evidence="3">histidine kinase</fullName>
        <ecNumber evidence="3">2.7.13.3</ecNumber>
    </recommendedName>
</protein>
<dbReference type="Gene3D" id="3.30.565.10">
    <property type="entry name" value="Histidine kinase-like ATPase, C-terminal domain"/>
    <property type="match status" value="1"/>
</dbReference>
<dbReference type="InterPro" id="IPR036097">
    <property type="entry name" value="HisK_dim/P_sf"/>
</dbReference>
<evidence type="ECO:0000256" key="3">
    <source>
        <dbReference type="ARBA" id="ARBA00012438"/>
    </source>
</evidence>
<dbReference type="GO" id="GO:0005524">
    <property type="term" value="F:ATP binding"/>
    <property type="evidence" value="ECO:0007669"/>
    <property type="project" value="UniProtKB-KW"/>
</dbReference>
<dbReference type="SUPFAM" id="SSF55874">
    <property type="entry name" value="ATPase domain of HSP90 chaperone/DNA topoisomerase II/histidine kinase"/>
    <property type="match status" value="1"/>
</dbReference>
<evidence type="ECO:0000256" key="13">
    <source>
        <dbReference type="ARBA" id="ARBA00023136"/>
    </source>
</evidence>
<keyword evidence="12" id="KW-0902">Two-component regulatory system</keyword>
<comment type="subcellular location">
    <subcellularLocation>
        <location evidence="2">Cell membrane</location>
        <topology evidence="2">Multi-pass membrane protein</topology>
    </subcellularLocation>
</comment>
<evidence type="ECO:0000313" key="18">
    <source>
        <dbReference type="Proteomes" id="UP000017081"/>
    </source>
</evidence>
<dbReference type="eggNOG" id="COG2205">
    <property type="taxonomic scope" value="Bacteria"/>
</dbReference>
<gene>
    <name evidence="17" type="ORF">HMPREF0202_02076</name>
</gene>
<evidence type="ECO:0000256" key="6">
    <source>
        <dbReference type="ARBA" id="ARBA00022679"/>
    </source>
</evidence>
<dbReference type="Pfam" id="PF00512">
    <property type="entry name" value="HisKA"/>
    <property type="match status" value="1"/>
</dbReference>
<keyword evidence="6" id="KW-0808">Transferase</keyword>
<keyword evidence="10" id="KW-0067">ATP-binding</keyword>
<feature type="domain" description="Histidine kinase" evidence="15">
    <location>
        <begin position="238"/>
        <end position="437"/>
    </location>
</feature>
<evidence type="ECO:0000313" key="17">
    <source>
        <dbReference type="EMBL" id="ERT68022.1"/>
    </source>
</evidence>
<evidence type="ECO:0000256" key="1">
    <source>
        <dbReference type="ARBA" id="ARBA00000085"/>
    </source>
</evidence>
<dbReference type="Pfam" id="PF02518">
    <property type="entry name" value="HATPase_c"/>
    <property type="match status" value="1"/>
</dbReference>
<sequence length="448" mass="51466">MYLAKIRLNLFTKIFGFSLFIVLITILINYSFNAIFLEKFYIYRKKELMLKVIQNAKIVYETQSENNFENYVYDIKESKGIDIDIKNSKKSRMMGSHMMRRSDSIDNIPYNKFVDKELLGNDAKILYYGEELSRDSGIFVSTSLSVIQAHSHESNIFNIMTALVALAISLGTGLIFSKRITKDIGCLNEKARKISKLDFSENIEINRNDEIGDLSKNLEKMSKELSTSVSNLKSFVSNASHELRTPIAVICTHATALLEHKEIKEDEKRKYYEIILKVGNEMKELIENLLILSKLDSTVFRLRNESVNLKKIIEEALERYDIIELERDININLNLDTENVLGDSRIIKLVLNNLIQNALKYSIIGGDVKIFQKFNYLVIENTFQGKLGNEIEKLLQPFSRGKNAEDFKFDGMGLGLSIVSKALNLASIKYEIKVDQNRFIVKLKILDN</sequence>
<dbReference type="RefSeq" id="WP_023051609.1">
    <property type="nucleotide sequence ID" value="NZ_CP173063.2"/>
</dbReference>
<organism evidence="17 18">
    <name type="scientific">Cetobacterium somerae ATCC BAA-474</name>
    <dbReference type="NCBI Taxonomy" id="1319815"/>
    <lineage>
        <taxon>Bacteria</taxon>
        <taxon>Fusobacteriati</taxon>
        <taxon>Fusobacteriota</taxon>
        <taxon>Fusobacteriia</taxon>
        <taxon>Fusobacteriales</taxon>
        <taxon>Fusobacteriaceae</taxon>
        <taxon>Cetobacterium</taxon>
    </lineage>
</organism>
<feature type="transmembrane region" description="Helical" evidence="14">
    <location>
        <begin position="156"/>
        <end position="176"/>
    </location>
</feature>
<evidence type="ECO:0000256" key="4">
    <source>
        <dbReference type="ARBA" id="ARBA00022475"/>
    </source>
</evidence>
<keyword evidence="9 17" id="KW-0418">Kinase</keyword>
<dbReference type="Gene3D" id="6.10.340.10">
    <property type="match status" value="1"/>
</dbReference>
<keyword evidence="5" id="KW-0597">Phosphoprotein</keyword>
<feature type="transmembrane region" description="Helical" evidence="14">
    <location>
        <begin position="14"/>
        <end position="37"/>
    </location>
</feature>
<dbReference type="SUPFAM" id="SSF47384">
    <property type="entry name" value="Homodimeric domain of signal transducing histidine kinase"/>
    <property type="match status" value="1"/>
</dbReference>
<dbReference type="EMBL" id="AXZF01000090">
    <property type="protein sequence ID" value="ERT68022.1"/>
    <property type="molecule type" value="Genomic_DNA"/>
</dbReference>
<dbReference type="InterPro" id="IPR036890">
    <property type="entry name" value="HATPase_C_sf"/>
</dbReference>
<evidence type="ECO:0000256" key="14">
    <source>
        <dbReference type="SAM" id="Phobius"/>
    </source>
</evidence>
<keyword evidence="8" id="KW-0547">Nucleotide-binding</keyword>
<evidence type="ECO:0000256" key="2">
    <source>
        <dbReference type="ARBA" id="ARBA00004651"/>
    </source>
</evidence>
<evidence type="ECO:0000256" key="9">
    <source>
        <dbReference type="ARBA" id="ARBA00022777"/>
    </source>
</evidence>
<dbReference type="HOGENOM" id="CLU_000445_89_6_0"/>
<proteinExistence type="predicted"/>
<evidence type="ECO:0000256" key="8">
    <source>
        <dbReference type="ARBA" id="ARBA00022741"/>
    </source>
</evidence>
<dbReference type="InterPro" id="IPR003661">
    <property type="entry name" value="HisK_dim/P_dom"/>
</dbReference>
<dbReference type="SMART" id="SM00387">
    <property type="entry name" value="HATPase_c"/>
    <property type="match status" value="1"/>
</dbReference>
<dbReference type="PANTHER" id="PTHR45528:SF1">
    <property type="entry name" value="SENSOR HISTIDINE KINASE CPXA"/>
    <property type="match status" value="1"/>
</dbReference>
<dbReference type="AlphaFoldDB" id="U7V8J1"/>
<feature type="domain" description="HAMP" evidence="16">
    <location>
        <begin position="178"/>
        <end position="230"/>
    </location>
</feature>
<name>U7V8J1_9FUSO</name>
<evidence type="ECO:0000256" key="7">
    <source>
        <dbReference type="ARBA" id="ARBA00022692"/>
    </source>
</evidence>
<dbReference type="GO" id="GO:0000155">
    <property type="term" value="F:phosphorelay sensor kinase activity"/>
    <property type="evidence" value="ECO:0007669"/>
    <property type="project" value="InterPro"/>
</dbReference>
<dbReference type="Gene3D" id="1.10.287.130">
    <property type="match status" value="1"/>
</dbReference>
<keyword evidence="4" id="KW-1003">Cell membrane</keyword>
<dbReference type="PROSITE" id="PS50885">
    <property type="entry name" value="HAMP"/>
    <property type="match status" value="1"/>
</dbReference>
<dbReference type="EC" id="2.7.13.3" evidence="3"/>
<dbReference type="InterPro" id="IPR005467">
    <property type="entry name" value="His_kinase_dom"/>
</dbReference>
<keyword evidence="11 14" id="KW-1133">Transmembrane helix</keyword>
<dbReference type="SUPFAM" id="SSF158472">
    <property type="entry name" value="HAMP domain-like"/>
    <property type="match status" value="1"/>
</dbReference>
<keyword evidence="13 14" id="KW-0472">Membrane</keyword>
<dbReference type="SMART" id="SM00304">
    <property type="entry name" value="HAMP"/>
    <property type="match status" value="1"/>
</dbReference>
<dbReference type="STRING" id="1319815.HMPREF0202_02076"/>
<keyword evidence="18" id="KW-1185">Reference proteome</keyword>
<dbReference type="Pfam" id="PF00672">
    <property type="entry name" value="HAMP"/>
    <property type="match status" value="1"/>
</dbReference>
<dbReference type="GO" id="GO:0005886">
    <property type="term" value="C:plasma membrane"/>
    <property type="evidence" value="ECO:0007669"/>
    <property type="project" value="UniProtKB-SubCell"/>
</dbReference>
<evidence type="ECO:0000259" key="16">
    <source>
        <dbReference type="PROSITE" id="PS50885"/>
    </source>
</evidence>
<keyword evidence="7 14" id="KW-0812">Transmembrane</keyword>
<dbReference type="CDD" id="cd00082">
    <property type="entry name" value="HisKA"/>
    <property type="match status" value="1"/>
</dbReference>
<evidence type="ECO:0000256" key="11">
    <source>
        <dbReference type="ARBA" id="ARBA00022989"/>
    </source>
</evidence>
<comment type="caution">
    <text evidence="17">The sequence shown here is derived from an EMBL/GenBank/DDBJ whole genome shotgun (WGS) entry which is preliminary data.</text>
</comment>
<evidence type="ECO:0000256" key="10">
    <source>
        <dbReference type="ARBA" id="ARBA00022840"/>
    </source>
</evidence>
<comment type="catalytic activity">
    <reaction evidence="1">
        <text>ATP + protein L-histidine = ADP + protein N-phospho-L-histidine.</text>
        <dbReference type="EC" id="2.7.13.3"/>
    </reaction>
</comment>
<reference evidence="17 18" key="1">
    <citation type="submission" date="2013-08" db="EMBL/GenBank/DDBJ databases">
        <authorList>
            <person name="Weinstock G."/>
            <person name="Sodergren E."/>
            <person name="Wylie T."/>
            <person name="Fulton L."/>
            <person name="Fulton R."/>
            <person name="Fronick C."/>
            <person name="O'Laughlin M."/>
            <person name="Godfrey J."/>
            <person name="Miner T."/>
            <person name="Herter B."/>
            <person name="Appelbaum E."/>
            <person name="Cordes M."/>
            <person name="Lek S."/>
            <person name="Wollam A."/>
            <person name="Pepin K.H."/>
            <person name="Palsikar V.B."/>
            <person name="Mitreva M."/>
            <person name="Wilson R.K."/>
        </authorList>
    </citation>
    <scope>NUCLEOTIDE SEQUENCE [LARGE SCALE GENOMIC DNA]</scope>
    <source>
        <strain evidence="17 18">ATCC BAA-474</strain>
    </source>
</reference>
<accession>U7V8J1</accession>
<dbReference type="InterPro" id="IPR050398">
    <property type="entry name" value="HssS/ArlS-like"/>
</dbReference>
<evidence type="ECO:0000256" key="12">
    <source>
        <dbReference type="ARBA" id="ARBA00023012"/>
    </source>
</evidence>
<dbReference type="Proteomes" id="UP000017081">
    <property type="component" value="Unassembled WGS sequence"/>
</dbReference>
<dbReference type="PROSITE" id="PS50109">
    <property type="entry name" value="HIS_KIN"/>
    <property type="match status" value="1"/>
</dbReference>